<dbReference type="Proteomes" id="UP000036367">
    <property type="component" value="Unassembled WGS sequence"/>
</dbReference>
<reference evidence="1" key="1">
    <citation type="submission" date="2015-05" db="EMBL/GenBank/DDBJ databases">
        <title>Permanent draft genome of Rhodopirellula islandicus K833.</title>
        <authorList>
            <person name="Kizina J."/>
            <person name="Richter M."/>
            <person name="Glockner F.O."/>
            <person name="Harder J."/>
        </authorList>
    </citation>
    <scope>NUCLEOTIDE SEQUENCE [LARGE SCALE GENOMIC DNA]</scope>
    <source>
        <strain evidence="1">K833</strain>
    </source>
</reference>
<dbReference type="RefSeq" id="WP_047815745.1">
    <property type="nucleotide sequence ID" value="NZ_LECT01000037.1"/>
</dbReference>
<dbReference type="PATRIC" id="fig|595434.4.peg.4270"/>
<evidence type="ECO:0008006" key="3">
    <source>
        <dbReference type="Google" id="ProtNLM"/>
    </source>
</evidence>
<evidence type="ECO:0000313" key="1">
    <source>
        <dbReference type="EMBL" id="KLU03493.1"/>
    </source>
</evidence>
<comment type="caution">
    <text evidence="1">The sequence shown here is derived from an EMBL/GenBank/DDBJ whole genome shotgun (WGS) entry which is preliminary data.</text>
</comment>
<dbReference type="Pfam" id="PF14106">
    <property type="entry name" value="DUF4279"/>
    <property type="match status" value="1"/>
</dbReference>
<dbReference type="EMBL" id="LECT01000037">
    <property type="protein sequence ID" value="KLU03493.1"/>
    <property type="molecule type" value="Genomic_DNA"/>
</dbReference>
<keyword evidence="2" id="KW-1185">Reference proteome</keyword>
<dbReference type="OrthoDB" id="276590at2"/>
<dbReference type="AlphaFoldDB" id="A0A0J1BAF1"/>
<dbReference type="InterPro" id="IPR025459">
    <property type="entry name" value="DUF4279"/>
</dbReference>
<dbReference type="STRING" id="595434.RISK_004497"/>
<evidence type="ECO:0000313" key="2">
    <source>
        <dbReference type="Proteomes" id="UP000036367"/>
    </source>
</evidence>
<gene>
    <name evidence="1" type="ORF">RISK_004497</name>
</gene>
<accession>A0A0J1BAF1</accession>
<organism evidence="1 2">
    <name type="scientific">Rhodopirellula islandica</name>
    <dbReference type="NCBI Taxonomy" id="595434"/>
    <lineage>
        <taxon>Bacteria</taxon>
        <taxon>Pseudomonadati</taxon>
        <taxon>Planctomycetota</taxon>
        <taxon>Planctomycetia</taxon>
        <taxon>Pirellulales</taxon>
        <taxon>Pirellulaceae</taxon>
        <taxon>Rhodopirellula</taxon>
    </lineage>
</organism>
<sequence length="147" mass="16261">MQNATHAGGLNEFSYCASLHISHPSLDPADVTAALGMEPARTSHVGQPHRSVPDRVYDFSHWSCELATRDGDDISTFLGRFVDLMSPHRSFLEQLSDGGAEIECFIGVFATRLCDQMYSHSLLGSLAALRVNLRFELYPADDRETSE</sequence>
<proteinExistence type="predicted"/>
<name>A0A0J1BAF1_RHOIS</name>
<protein>
    <recommendedName>
        <fullName evidence="3">DUF4279 domain-containing protein</fullName>
    </recommendedName>
</protein>